<protein>
    <submittedName>
        <fullName evidence="8">RagB/SusD family nutrient uptake outer membrane protein</fullName>
    </submittedName>
</protein>
<dbReference type="SUPFAM" id="SSF48452">
    <property type="entry name" value="TPR-like"/>
    <property type="match status" value="1"/>
</dbReference>
<reference evidence="8 9" key="1">
    <citation type="submission" date="2023-12" db="EMBL/GenBank/DDBJ databases">
        <title>Genome sequencing and assembly of bacterial species from a model synthetic community.</title>
        <authorList>
            <person name="Hogle S.L."/>
        </authorList>
    </citation>
    <scope>NUCLEOTIDE SEQUENCE [LARGE SCALE GENOMIC DNA]</scope>
    <source>
        <strain evidence="8 9">HAMBI_3031</strain>
    </source>
</reference>
<dbReference type="InterPro" id="IPR033985">
    <property type="entry name" value="SusD-like_N"/>
</dbReference>
<evidence type="ECO:0000259" key="6">
    <source>
        <dbReference type="Pfam" id="PF07980"/>
    </source>
</evidence>
<evidence type="ECO:0000313" key="8">
    <source>
        <dbReference type="EMBL" id="WQD37436.1"/>
    </source>
</evidence>
<gene>
    <name evidence="8" type="ORF">U0035_17340</name>
</gene>
<feature type="domain" description="SusD-like N-terminal" evidence="7">
    <location>
        <begin position="121"/>
        <end position="216"/>
    </location>
</feature>
<dbReference type="InterPro" id="IPR012944">
    <property type="entry name" value="SusD_RagB_dom"/>
</dbReference>
<dbReference type="Pfam" id="PF14322">
    <property type="entry name" value="SusD-like_3"/>
    <property type="match status" value="1"/>
</dbReference>
<dbReference type="InterPro" id="IPR011990">
    <property type="entry name" value="TPR-like_helical_dom_sf"/>
</dbReference>
<sequence>MKIMNINTGKYLMGAMIAAVILTGFSCKKYLDVVPDNTLKLDNIFNLREDAWNGLAKVYSYMPRDGDVHLTSWTLGDEWIGRLDYNNNTGNLRGMRIMRGLQSQSAPQLGYWSGTQGGSPLYQAVRQADIFLENIGKVRDMTEVERNDWKAQVKMLKAYYLFMLVQRYGPIVLPTFTATPETPTEDLFIPRSKVEDCFKYILDLMEEAIPALDERAGENEVGQIDRIVAKSIKAKVLFFRASPFYNGNMEYYGDFVNEKGEPFFPLQYDKEKWKAAIDALNDAITTAETNGHVMYTYTKEPYLFDREAFQKNPANMKKLYDLRMVICDPWNREVVWGNSNIDYYGGGEIPHGSNMRLPDGYGDGVKNDPGFSWQWLAATYQMAERYYTKNGLPIEDDLTFNMNTRHELTTTPGASSAEYVPLTGIMQPGTETINLYLNREPRFYANLAITGGYWRTHTKLIKTIMYANRDGGFNSSQHTTDYYCTGIGVKKFVHPESQSGAWQRTVKYPYPIIRMADLYLMKAEALNEYSGPSAEVYAQINKIRQRAGVPDIETVWSNPTLARTPNKHLTKEGLRDIILQERAVELAFEGQHFWDMLRHKRAPGAFSVPIYGWTHTGTTGTSFFVLNVKQERRFTINDCLWPIDLNEMNTNGKLIQNPGW</sequence>
<evidence type="ECO:0000256" key="3">
    <source>
        <dbReference type="ARBA" id="ARBA00022729"/>
    </source>
</evidence>
<dbReference type="Gene3D" id="1.25.40.390">
    <property type="match status" value="1"/>
</dbReference>
<accession>A0ABZ0W5S8</accession>
<evidence type="ECO:0000256" key="2">
    <source>
        <dbReference type="ARBA" id="ARBA00006275"/>
    </source>
</evidence>
<dbReference type="Proteomes" id="UP001325680">
    <property type="component" value="Chromosome"/>
</dbReference>
<evidence type="ECO:0000256" key="4">
    <source>
        <dbReference type="ARBA" id="ARBA00023136"/>
    </source>
</evidence>
<keyword evidence="5" id="KW-0998">Cell outer membrane</keyword>
<keyword evidence="3" id="KW-0732">Signal</keyword>
<dbReference type="Pfam" id="PF07980">
    <property type="entry name" value="SusD_RagB"/>
    <property type="match status" value="1"/>
</dbReference>
<name>A0ABZ0W5S8_9BACT</name>
<evidence type="ECO:0000256" key="5">
    <source>
        <dbReference type="ARBA" id="ARBA00023237"/>
    </source>
</evidence>
<evidence type="ECO:0000259" key="7">
    <source>
        <dbReference type="Pfam" id="PF14322"/>
    </source>
</evidence>
<comment type="similarity">
    <text evidence="2">Belongs to the SusD family.</text>
</comment>
<dbReference type="RefSeq" id="WP_245957805.1">
    <property type="nucleotide sequence ID" value="NZ_CP139960.1"/>
</dbReference>
<evidence type="ECO:0000256" key="1">
    <source>
        <dbReference type="ARBA" id="ARBA00004442"/>
    </source>
</evidence>
<organism evidence="8 9">
    <name type="scientific">Niabella yanshanensis</name>
    <dbReference type="NCBI Taxonomy" id="577386"/>
    <lineage>
        <taxon>Bacteria</taxon>
        <taxon>Pseudomonadati</taxon>
        <taxon>Bacteroidota</taxon>
        <taxon>Chitinophagia</taxon>
        <taxon>Chitinophagales</taxon>
        <taxon>Chitinophagaceae</taxon>
        <taxon>Niabella</taxon>
    </lineage>
</organism>
<dbReference type="EMBL" id="CP139960">
    <property type="protein sequence ID" value="WQD37436.1"/>
    <property type="molecule type" value="Genomic_DNA"/>
</dbReference>
<keyword evidence="9" id="KW-1185">Reference proteome</keyword>
<evidence type="ECO:0000313" key="9">
    <source>
        <dbReference type="Proteomes" id="UP001325680"/>
    </source>
</evidence>
<feature type="domain" description="RagB/SusD" evidence="6">
    <location>
        <begin position="333"/>
        <end position="660"/>
    </location>
</feature>
<proteinExistence type="inferred from homology"/>
<keyword evidence="4" id="KW-0472">Membrane</keyword>
<comment type="subcellular location">
    <subcellularLocation>
        <location evidence="1">Cell outer membrane</location>
    </subcellularLocation>
</comment>
<dbReference type="PROSITE" id="PS51257">
    <property type="entry name" value="PROKAR_LIPOPROTEIN"/>
    <property type="match status" value="1"/>
</dbReference>